<dbReference type="InterPro" id="IPR036259">
    <property type="entry name" value="MFS_trans_sf"/>
</dbReference>
<feature type="transmembrane region" description="Helical" evidence="9">
    <location>
        <begin position="86"/>
        <end position="107"/>
    </location>
</feature>
<evidence type="ECO:0000313" key="13">
    <source>
        <dbReference type="Proteomes" id="UP000196125"/>
    </source>
</evidence>
<dbReference type="AlphaFoldDB" id="A0A1Y6IZ10"/>
<feature type="transmembrane region" description="Helical" evidence="9">
    <location>
        <begin position="297"/>
        <end position="315"/>
    </location>
</feature>
<reference evidence="11 14" key="2">
    <citation type="submission" date="2023-11" db="EMBL/GenBank/DDBJ databases">
        <title>Plant-associative lifestyle of Vibrio porteresiae and its evolutionary dynamics.</title>
        <authorList>
            <person name="Rameshkumar N."/>
            <person name="Kirti K."/>
        </authorList>
    </citation>
    <scope>NUCLEOTIDE SEQUENCE [LARGE SCALE GENOMIC DNA]</scope>
    <source>
        <strain evidence="11 14">MSSRF38</strain>
    </source>
</reference>
<keyword evidence="5 9" id="KW-1133">Transmembrane helix</keyword>
<dbReference type="NCBIfam" id="NF007792">
    <property type="entry name" value="PRK10489.1"/>
    <property type="match status" value="1"/>
</dbReference>
<evidence type="ECO:0000256" key="1">
    <source>
        <dbReference type="ARBA" id="ARBA00004651"/>
    </source>
</evidence>
<evidence type="ECO:0000313" key="11">
    <source>
        <dbReference type="EMBL" id="MDW6003041.1"/>
    </source>
</evidence>
<keyword evidence="2" id="KW-0813">Transport</keyword>
<proteinExistence type="inferred from homology"/>
<name>A0A1Y6IZ10_9VIBR</name>
<evidence type="ECO:0000256" key="5">
    <source>
        <dbReference type="ARBA" id="ARBA00022989"/>
    </source>
</evidence>
<evidence type="ECO:0000256" key="9">
    <source>
        <dbReference type="SAM" id="Phobius"/>
    </source>
</evidence>
<dbReference type="Pfam" id="PF07690">
    <property type="entry name" value="MFS_1"/>
    <property type="match status" value="1"/>
</dbReference>
<feature type="transmembrane region" description="Helical" evidence="9">
    <location>
        <begin position="232"/>
        <end position="253"/>
    </location>
</feature>
<protein>
    <recommendedName>
        <fullName evidence="8">Multidrug efflux pump Tap</fullName>
    </recommendedName>
</protein>
<dbReference type="PANTHER" id="PTHR23513">
    <property type="entry name" value="INTEGRAL MEMBRANE EFFLUX PROTEIN-RELATED"/>
    <property type="match status" value="1"/>
</dbReference>
<keyword evidence="4 9" id="KW-0812">Transmembrane</keyword>
<sequence>MSTRKPSFLVDTSLLTENPAYRHVFIARFISILALGMLMVALPVQIEHMTHSPFYIGLSVTLAGSGMLAGLLLGGVLADRYARKPLILFARTTCGIGFLLLAWNSTLEQPSLLIIYLLSVWDGFFGAIGVTALLAATPSIVGRDKLMQAGALTMLTVRFGSILSPVIAGLIIARWDVTGNYLLAASGTGITLLPLLRLPRLEASAVPQDQARKAHPWNEMSKGIKFVLHQPLIRSITLIGALVTMMNAVRILYPALAQHWQLSESQLGLMYAALPLGSALGALTCGRLIHVSRPGQLLLLSAVITFAAIAVFSLMSNVWLALLTLVVAGYCSGLNALVQYPLLQACTPDHLLGRMNSLWTAQNVLADALGAVALGSLGSSLSPEQGASGFGIIICIIGLFMWLNFSHIRHYQTTSPVHPPT</sequence>
<organism evidence="12 13">
    <name type="scientific">Vibrio mangrovi</name>
    <dbReference type="NCBI Taxonomy" id="474394"/>
    <lineage>
        <taxon>Bacteria</taxon>
        <taxon>Pseudomonadati</taxon>
        <taxon>Pseudomonadota</taxon>
        <taxon>Gammaproteobacteria</taxon>
        <taxon>Vibrionales</taxon>
        <taxon>Vibrionaceae</taxon>
        <taxon>Vibrio</taxon>
    </lineage>
</organism>
<feature type="transmembrane region" description="Helical" evidence="9">
    <location>
        <begin position="387"/>
        <end position="405"/>
    </location>
</feature>
<dbReference type="CDD" id="cd06173">
    <property type="entry name" value="MFS_MefA_like"/>
    <property type="match status" value="1"/>
</dbReference>
<feature type="domain" description="Major facilitator superfamily (MFS) profile" evidence="10">
    <location>
        <begin position="20"/>
        <end position="409"/>
    </location>
</feature>
<evidence type="ECO:0000256" key="3">
    <source>
        <dbReference type="ARBA" id="ARBA00022475"/>
    </source>
</evidence>
<dbReference type="Proteomes" id="UP000196125">
    <property type="component" value="Unassembled WGS sequence"/>
</dbReference>
<keyword evidence="6 9" id="KW-0472">Membrane</keyword>
<feature type="transmembrane region" description="Helical" evidence="9">
    <location>
        <begin position="113"/>
        <end position="137"/>
    </location>
</feature>
<feature type="transmembrane region" description="Helical" evidence="9">
    <location>
        <begin position="149"/>
        <end position="173"/>
    </location>
</feature>
<evidence type="ECO:0000256" key="8">
    <source>
        <dbReference type="ARBA" id="ARBA00040914"/>
    </source>
</evidence>
<dbReference type="Gene3D" id="1.20.1250.20">
    <property type="entry name" value="MFS general substrate transporter like domains"/>
    <property type="match status" value="1"/>
</dbReference>
<gene>
    <name evidence="12" type="primary">entS</name>
    <name evidence="11" type="ORF">SBX37_09275</name>
    <name evidence="12" type="ORF">VIM7927_02565</name>
</gene>
<feature type="transmembrane region" description="Helical" evidence="9">
    <location>
        <begin position="54"/>
        <end position="74"/>
    </location>
</feature>
<dbReference type="InterPro" id="IPR011701">
    <property type="entry name" value="MFS"/>
</dbReference>
<feature type="transmembrane region" description="Helical" evidence="9">
    <location>
        <begin position="265"/>
        <end position="285"/>
    </location>
</feature>
<keyword evidence="3" id="KW-1003">Cell membrane</keyword>
<dbReference type="GO" id="GO:0005886">
    <property type="term" value="C:plasma membrane"/>
    <property type="evidence" value="ECO:0007669"/>
    <property type="project" value="UniProtKB-SubCell"/>
</dbReference>
<comment type="similarity">
    <text evidence="7">Belongs to the major facilitator superfamily. Drug:H(+) antiporter-3 (DHA3) (TC 2.A.1.21) family.</text>
</comment>
<evidence type="ECO:0000313" key="14">
    <source>
        <dbReference type="Proteomes" id="UP001283366"/>
    </source>
</evidence>
<evidence type="ECO:0000256" key="7">
    <source>
        <dbReference type="ARBA" id="ARBA00038075"/>
    </source>
</evidence>
<dbReference type="GO" id="GO:0022857">
    <property type="term" value="F:transmembrane transporter activity"/>
    <property type="evidence" value="ECO:0007669"/>
    <property type="project" value="InterPro"/>
</dbReference>
<evidence type="ECO:0000256" key="6">
    <source>
        <dbReference type="ARBA" id="ARBA00023136"/>
    </source>
</evidence>
<dbReference type="Proteomes" id="UP001283366">
    <property type="component" value="Unassembled WGS sequence"/>
</dbReference>
<keyword evidence="14" id="KW-1185">Reference proteome</keyword>
<accession>A0A1Y6IZ10</accession>
<comment type="subcellular location">
    <subcellularLocation>
        <location evidence="1">Cell membrane</location>
        <topology evidence="1">Multi-pass membrane protein</topology>
    </subcellularLocation>
</comment>
<evidence type="ECO:0000256" key="2">
    <source>
        <dbReference type="ARBA" id="ARBA00022448"/>
    </source>
</evidence>
<evidence type="ECO:0000259" key="10">
    <source>
        <dbReference type="PROSITE" id="PS50850"/>
    </source>
</evidence>
<dbReference type="EMBL" id="JAWRCO010000001">
    <property type="protein sequence ID" value="MDW6003041.1"/>
    <property type="molecule type" value="Genomic_DNA"/>
</dbReference>
<feature type="transmembrane region" description="Helical" evidence="9">
    <location>
        <begin position="179"/>
        <end position="196"/>
    </location>
</feature>
<reference evidence="12 13" key="1">
    <citation type="submission" date="2017-05" db="EMBL/GenBank/DDBJ databases">
        <authorList>
            <person name="Song R."/>
            <person name="Chenine A.L."/>
            <person name="Ruprecht R.M."/>
        </authorList>
    </citation>
    <scope>NUCLEOTIDE SEQUENCE [LARGE SCALE GENOMIC DNA]</scope>
    <source>
        <strain evidence="12 13">CECT 7927</strain>
    </source>
</reference>
<evidence type="ECO:0000256" key="4">
    <source>
        <dbReference type="ARBA" id="ARBA00022692"/>
    </source>
</evidence>
<dbReference type="RefSeq" id="WP_087481324.1">
    <property type="nucleotide sequence ID" value="NZ_AP024883.1"/>
</dbReference>
<dbReference type="OrthoDB" id="7283966at2"/>
<feature type="transmembrane region" description="Helical" evidence="9">
    <location>
        <begin position="20"/>
        <end position="42"/>
    </location>
</feature>
<dbReference type="EMBL" id="FXXI01000004">
    <property type="protein sequence ID" value="SMS01283.1"/>
    <property type="molecule type" value="Genomic_DNA"/>
</dbReference>
<dbReference type="SUPFAM" id="SSF103473">
    <property type="entry name" value="MFS general substrate transporter"/>
    <property type="match status" value="1"/>
</dbReference>
<dbReference type="PROSITE" id="PS50850">
    <property type="entry name" value="MFS"/>
    <property type="match status" value="1"/>
</dbReference>
<dbReference type="PANTHER" id="PTHR23513:SF9">
    <property type="entry name" value="ENTEROBACTIN EXPORTER ENTS"/>
    <property type="match status" value="1"/>
</dbReference>
<evidence type="ECO:0000313" key="12">
    <source>
        <dbReference type="EMBL" id="SMS01283.1"/>
    </source>
</evidence>
<dbReference type="InterPro" id="IPR020846">
    <property type="entry name" value="MFS_dom"/>
</dbReference>